<organism evidence="1">
    <name type="scientific">bioreactor metagenome</name>
    <dbReference type="NCBI Taxonomy" id="1076179"/>
    <lineage>
        <taxon>unclassified sequences</taxon>
        <taxon>metagenomes</taxon>
        <taxon>ecological metagenomes</taxon>
    </lineage>
</organism>
<evidence type="ECO:0000313" key="1">
    <source>
        <dbReference type="EMBL" id="MPM66533.1"/>
    </source>
</evidence>
<dbReference type="EMBL" id="VSSQ01021144">
    <property type="protein sequence ID" value="MPM66533.1"/>
    <property type="molecule type" value="Genomic_DNA"/>
</dbReference>
<name>A0A645BTG8_9ZZZZ</name>
<proteinExistence type="predicted"/>
<accession>A0A645BTG8</accession>
<dbReference type="AlphaFoldDB" id="A0A645BTG8"/>
<reference evidence="1" key="1">
    <citation type="submission" date="2019-08" db="EMBL/GenBank/DDBJ databases">
        <authorList>
            <person name="Kucharzyk K."/>
            <person name="Murdoch R.W."/>
            <person name="Higgins S."/>
            <person name="Loffler F."/>
        </authorList>
    </citation>
    <scope>NUCLEOTIDE SEQUENCE</scope>
</reference>
<sequence length="97" mass="10346">MENLEVLPGKTADELIIHVTGNLPTACSQLTLTANLADGTNKIEVMAYSSEPADKMCAQVLTAFDEQISVPGLKNGSYDVYFNGELVQTSSVPLLAK</sequence>
<protein>
    <submittedName>
        <fullName evidence="1">Uncharacterized protein</fullName>
    </submittedName>
</protein>
<comment type="caution">
    <text evidence="1">The sequence shown here is derived from an EMBL/GenBank/DDBJ whole genome shotgun (WGS) entry which is preliminary data.</text>
</comment>
<gene>
    <name evidence="1" type="ORF">SDC9_113442</name>
</gene>